<protein>
    <submittedName>
        <fullName evidence="1">Uncharacterized protein</fullName>
    </submittedName>
</protein>
<dbReference type="Gene3D" id="2.115.10.10">
    <property type="entry name" value="Tachylectin 2"/>
    <property type="match status" value="1"/>
</dbReference>
<keyword evidence="2" id="KW-1185">Reference proteome</keyword>
<name>A0ABV9C8Q9_9ACTN</name>
<gene>
    <name evidence="1" type="ORF">ACFO60_00235</name>
</gene>
<dbReference type="Gene3D" id="3.90.1720.10">
    <property type="entry name" value="endopeptidase domain like (from Nostoc punctiforme)"/>
    <property type="match status" value="1"/>
</dbReference>
<evidence type="ECO:0000313" key="2">
    <source>
        <dbReference type="Proteomes" id="UP001596004"/>
    </source>
</evidence>
<organism evidence="1 2">
    <name type="scientific">Sphaerisporangium dianthi</name>
    <dbReference type="NCBI Taxonomy" id="1436120"/>
    <lineage>
        <taxon>Bacteria</taxon>
        <taxon>Bacillati</taxon>
        <taxon>Actinomycetota</taxon>
        <taxon>Actinomycetes</taxon>
        <taxon>Streptosporangiales</taxon>
        <taxon>Streptosporangiaceae</taxon>
        <taxon>Sphaerisporangium</taxon>
    </lineage>
</organism>
<sequence>MPKNAVLRLGIITGLSAIIMTSLLTAVDVAGRATQAQAASAPNGTISRSEVLDRAQNWVDRNVRYNTTRHSSTLITDQEGDDKYGPDCSGLVSMAWHTTANSGKGGNSTYDFLHSSDIERLSSMHDLRPGDAILRDGHMELFARWKDAGDHTKGAWTYSLNGTGDADSSGWQNDWAKGPQANSHGQRGDESWSSMTGNFIPVRYERIVDDHPTGVASVYGAYEDGRLTYTAIDVALGQRTLGAIKSDTTLGFKPKALATLNFNTLLVTEDGPDGNLYRVDIISNRAEPLTFSKPVRIGHGFQHQHLAYDGAGHLFGIYNGQLRRYTITTNKPTETNITGNTLIDGNFTLKTLTTTGPNWLLGTTTSGELISYHIDGSPWKRTVLRTSTWQIFDTLLSPGGGVYFAHLPDGAMRRYHDINPHDTTSDDLTQLNDLDNNGWDQPLLSAQPATIH</sequence>
<evidence type="ECO:0000313" key="1">
    <source>
        <dbReference type="EMBL" id="MFC4529172.1"/>
    </source>
</evidence>
<accession>A0ABV9C8Q9</accession>
<dbReference type="SUPFAM" id="SSF101898">
    <property type="entry name" value="NHL repeat"/>
    <property type="match status" value="1"/>
</dbReference>
<dbReference type="RefSeq" id="WP_380835518.1">
    <property type="nucleotide sequence ID" value="NZ_JBHSFP010000001.1"/>
</dbReference>
<dbReference type="EMBL" id="JBHSFP010000001">
    <property type="protein sequence ID" value="MFC4529172.1"/>
    <property type="molecule type" value="Genomic_DNA"/>
</dbReference>
<reference evidence="2" key="1">
    <citation type="journal article" date="2019" name="Int. J. Syst. Evol. Microbiol.">
        <title>The Global Catalogue of Microorganisms (GCM) 10K type strain sequencing project: providing services to taxonomists for standard genome sequencing and annotation.</title>
        <authorList>
            <consortium name="The Broad Institute Genomics Platform"/>
            <consortium name="The Broad Institute Genome Sequencing Center for Infectious Disease"/>
            <person name="Wu L."/>
            <person name="Ma J."/>
        </authorList>
    </citation>
    <scope>NUCLEOTIDE SEQUENCE [LARGE SCALE GENOMIC DNA]</scope>
    <source>
        <strain evidence="2">CGMCC 4.7132</strain>
    </source>
</reference>
<comment type="caution">
    <text evidence="1">The sequence shown here is derived from an EMBL/GenBank/DDBJ whole genome shotgun (WGS) entry which is preliminary data.</text>
</comment>
<dbReference type="Proteomes" id="UP001596004">
    <property type="component" value="Unassembled WGS sequence"/>
</dbReference>
<proteinExistence type="predicted"/>